<dbReference type="OrthoDB" id="9942268at2759"/>
<dbReference type="Proteomes" id="UP000694564">
    <property type="component" value="Chromosome 5"/>
</dbReference>
<feature type="region of interest" description="Disordered" evidence="1">
    <location>
        <begin position="31"/>
        <end position="70"/>
    </location>
</feature>
<reference evidence="2" key="2">
    <citation type="submission" date="2025-09" db="UniProtKB">
        <authorList>
            <consortium name="Ensembl"/>
        </authorList>
    </citation>
    <scope>IDENTIFICATION</scope>
</reference>
<reference evidence="2" key="1">
    <citation type="submission" date="2025-08" db="UniProtKB">
        <authorList>
            <consortium name="Ensembl"/>
        </authorList>
    </citation>
    <scope>IDENTIFICATION</scope>
</reference>
<organism evidence="2 3">
    <name type="scientific">Sciurus vulgaris</name>
    <name type="common">Eurasian red squirrel</name>
    <dbReference type="NCBI Taxonomy" id="55149"/>
    <lineage>
        <taxon>Eukaryota</taxon>
        <taxon>Metazoa</taxon>
        <taxon>Chordata</taxon>
        <taxon>Craniata</taxon>
        <taxon>Vertebrata</taxon>
        <taxon>Euteleostomi</taxon>
        <taxon>Mammalia</taxon>
        <taxon>Eutheria</taxon>
        <taxon>Euarchontoglires</taxon>
        <taxon>Glires</taxon>
        <taxon>Rodentia</taxon>
        <taxon>Sciuromorpha</taxon>
        <taxon>Sciuridae</taxon>
        <taxon>Sciurinae</taxon>
        <taxon>Sciurini</taxon>
        <taxon>Sciurus</taxon>
    </lineage>
</organism>
<dbReference type="GeneTree" id="ENSGT00910000147435"/>
<protein>
    <submittedName>
        <fullName evidence="2">Uncharacterized protein</fullName>
    </submittedName>
</protein>
<name>A0A8D2CT03_SCIVU</name>
<dbReference type="AlphaFoldDB" id="A0A8D2CT03"/>
<sequence>MEQVTDSGPCEHLKANVLTQSCCQSCFHPEEARGARHQEPGSPSRAEAPYCDLPRCPPAPEDPLGTSTSACQSTVGLGLRQGPERWVEPRSQRGAPWGGVALHK</sequence>
<evidence type="ECO:0000313" key="2">
    <source>
        <dbReference type="Ensembl" id="ENSSVLP00005014406.1"/>
    </source>
</evidence>
<evidence type="ECO:0000256" key="1">
    <source>
        <dbReference type="SAM" id="MobiDB-lite"/>
    </source>
</evidence>
<keyword evidence="3" id="KW-1185">Reference proteome</keyword>
<feature type="region of interest" description="Disordered" evidence="1">
    <location>
        <begin position="82"/>
        <end position="104"/>
    </location>
</feature>
<accession>A0A8D2CT03</accession>
<feature type="compositionally biased region" description="Basic and acidic residues" evidence="1">
    <location>
        <begin position="82"/>
        <end position="91"/>
    </location>
</feature>
<evidence type="ECO:0000313" key="3">
    <source>
        <dbReference type="Proteomes" id="UP000694564"/>
    </source>
</evidence>
<proteinExistence type="predicted"/>
<dbReference type="Ensembl" id="ENSSVLT00005015947.1">
    <property type="protein sequence ID" value="ENSSVLP00005014406.1"/>
    <property type="gene ID" value="ENSSVLG00005011465.1"/>
</dbReference>